<keyword evidence="2" id="KW-0809">Transit peptide</keyword>
<dbReference type="FunFam" id="1.25.40.10:FF:001228">
    <property type="entry name" value="Pentatricopeptide repeat-containing protein At4g20770"/>
    <property type="match status" value="1"/>
</dbReference>
<protein>
    <recommendedName>
        <fullName evidence="5">DYW domain-containing protein</fullName>
    </recommendedName>
</protein>
<feature type="repeat" description="PPR" evidence="3">
    <location>
        <begin position="481"/>
        <end position="511"/>
    </location>
</feature>
<sequence>MPSIYSRPPRRPPAPGRRGVPARRLLPPRRPPLLARAIHGLAVRLALPLSAFHRNTLLAFYFRQRDASAAAAALHLFDEMADRTPSTWYTAVSGCVRCGRDGTAFEMLRGMRERGVPLSGFALASLVTACERRGRDEGIACGAAIHALTHRAGLMGNVYIGRALLHLPQIRRREALDAVSLSPSSAHPAAGHPPPSHPPAAATPPPRHHFLLLPRNHYRLHATMPSIYSRPPRRPPAPGRRGVPARRLLPPRRPPLLARAIHGLAVRLALPLSAFHRNTLLAFYFRQRDASAAAAALHLFDEMADRTPSTWYTAVSGCVRCGSHGKAFEMLRGMREPGVPLSGFALASLVTACERRGRDEGIACGAAIHALTHRAGLMGNVYIGTALLHLYGSRGIVSDAQRLFWEMPERNVVSWTALMVALSSNGYLEEALRAYRQMRRDGVPCNANAFATVVSLCGSLENEVPGLQVASQVIVSGLQNQVSVANSLITMFGNLGRVHDAEKLFDRMEEHDTISWNAMISMYSHQGICSKCFLVFSDMRHHGLRPDATTLCSLMSVCASSDHFSHGSGIHSLCLRSSLDSSVTVINALVNMYSAAGKLSDAEFLFWNMSRRDLISWNTMISSYVQNCNSTDALKTLGQLFHTNESPNHLTFSSALGACSSPGALIDGKMVHAIVLQLSLQRNLLVGNSLITMYGKCNSMEDAEKVFQSMPTHDIVSYNVLIGGYAVLEDGTKAMQVFSWMRSAGIKPNYITMINIHGSFASSNDLHNYGRPLHAYIIRTGFLSDEYVANSLITMYAKCGNLESSTNIFNSITNKNIVSWNAIIAANVQLGHGEEALKLFIDMQHAGNKLDRVCLAECLSSCASLASLEEGMQLHGLGMKSGLDSDSYVVNAAMDMYGKCGKMDEMLQVVPDQAIRPQQCWNTLISGYAKYGYFKEAEETFKQMVATGRKPDYVTFVALLSACSHAGLVDKGIDYYNSMASSFGVSPGIKHCVCIVDLLGRLGRFAEAEKFIEEMPVLPNDLIWRSLLSSSRTHKNLEIGRKTAKKLLELDPFDDSAYVLLSNLYATNARWADVDKLRSHMKTININKRPACSWLKLKNEVSTFGIGDRGHKHAEKIYAKLDEMLLKLREVGYIADTSSALHDTDEEQKEQNLWNHSEKLALAYGLIVVPEGSTQGSAVNTSSSIDACLEPSMGQAESTMIRKLKHRRLMNSEPT</sequence>
<feature type="region of interest" description="Disordered" evidence="4">
    <location>
        <begin position="226"/>
        <end position="249"/>
    </location>
</feature>
<dbReference type="FunFam" id="1.25.40.10:FF:000031">
    <property type="entry name" value="Pentatricopeptide repeat-containing protein mitochondrial"/>
    <property type="match status" value="1"/>
</dbReference>
<feature type="domain" description="DYW" evidence="5">
    <location>
        <begin position="1132"/>
        <end position="1174"/>
    </location>
</feature>
<feature type="repeat" description="PPR" evidence="3">
    <location>
        <begin position="816"/>
        <end position="850"/>
    </location>
</feature>
<evidence type="ECO:0000256" key="3">
    <source>
        <dbReference type="PROSITE-ProRule" id="PRU00708"/>
    </source>
</evidence>
<dbReference type="InterPro" id="IPR046960">
    <property type="entry name" value="PPR_At4g14850-like_plant"/>
</dbReference>
<feature type="compositionally biased region" description="Pro residues" evidence="4">
    <location>
        <begin position="191"/>
        <end position="205"/>
    </location>
</feature>
<organism evidence="6">
    <name type="scientific">Oryza sativa subsp. japonica</name>
    <name type="common">Rice</name>
    <dbReference type="NCBI Taxonomy" id="39947"/>
    <lineage>
        <taxon>Eukaryota</taxon>
        <taxon>Viridiplantae</taxon>
        <taxon>Streptophyta</taxon>
        <taxon>Embryophyta</taxon>
        <taxon>Tracheophyta</taxon>
        <taxon>Spermatophyta</taxon>
        <taxon>Magnoliopsida</taxon>
        <taxon>Liliopsida</taxon>
        <taxon>Poales</taxon>
        <taxon>Poaceae</taxon>
        <taxon>BOP clade</taxon>
        <taxon>Oryzoideae</taxon>
        <taxon>Oryzeae</taxon>
        <taxon>Oryzinae</taxon>
        <taxon>Oryza</taxon>
        <taxon>Oryza sativa</taxon>
    </lineage>
</organism>
<dbReference type="Proteomes" id="UP000007752">
    <property type="component" value="Chromosome 11"/>
</dbReference>
<dbReference type="InterPro" id="IPR032867">
    <property type="entry name" value="DYW_dom"/>
</dbReference>
<feature type="compositionally biased region" description="Low complexity" evidence="4">
    <location>
        <begin position="178"/>
        <end position="190"/>
    </location>
</feature>
<reference evidence="6" key="2">
    <citation type="submission" date="2008-12" db="EMBL/GenBank/DDBJ databases">
        <title>Improved gene annotation of the rice (Oryza sativa) genomes.</title>
        <authorList>
            <person name="Wang J."/>
            <person name="Li R."/>
            <person name="Fan W."/>
            <person name="Huang Q."/>
            <person name="Zhang J."/>
            <person name="Zhou Y."/>
            <person name="Hu Y."/>
            <person name="Zi S."/>
            <person name="Li J."/>
            <person name="Ni P."/>
            <person name="Zheng H."/>
            <person name="Zhang Y."/>
            <person name="Zhao M."/>
            <person name="Hao Q."/>
            <person name="McDermott J."/>
            <person name="Samudrala R."/>
            <person name="Kristiansen K."/>
            <person name="Wong G.K.-S."/>
        </authorList>
    </citation>
    <scope>NUCLEOTIDE SEQUENCE</scope>
</reference>
<evidence type="ECO:0000256" key="2">
    <source>
        <dbReference type="ARBA" id="ARBA00022946"/>
    </source>
</evidence>
<dbReference type="NCBIfam" id="TIGR00756">
    <property type="entry name" value="PPR"/>
    <property type="match status" value="9"/>
</dbReference>
<dbReference type="GO" id="GO:0008270">
    <property type="term" value="F:zinc ion binding"/>
    <property type="evidence" value="ECO:0007669"/>
    <property type="project" value="InterPro"/>
</dbReference>
<dbReference type="AlphaFoldDB" id="B9G8U1"/>
<dbReference type="FunFam" id="1.25.40.10:FF:000366">
    <property type="entry name" value="Pentatricopeptide (PPR) repeat-containing protein"/>
    <property type="match status" value="1"/>
</dbReference>
<reference evidence="6" key="1">
    <citation type="journal article" date="2005" name="PLoS Biol.">
        <title>The genomes of Oryza sativa: a history of duplications.</title>
        <authorList>
            <person name="Yu J."/>
            <person name="Wang J."/>
            <person name="Lin W."/>
            <person name="Li S."/>
            <person name="Li H."/>
            <person name="Zhou J."/>
            <person name="Ni P."/>
            <person name="Dong W."/>
            <person name="Hu S."/>
            <person name="Zeng C."/>
            <person name="Zhang J."/>
            <person name="Zhang Y."/>
            <person name="Li R."/>
            <person name="Xu Z."/>
            <person name="Li S."/>
            <person name="Li X."/>
            <person name="Zheng H."/>
            <person name="Cong L."/>
            <person name="Lin L."/>
            <person name="Yin J."/>
            <person name="Geng J."/>
            <person name="Li G."/>
            <person name="Shi J."/>
            <person name="Liu J."/>
            <person name="Lv H."/>
            <person name="Li J."/>
            <person name="Wang J."/>
            <person name="Deng Y."/>
            <person name="Ran L."/>
            <person name="Shi X."/>
            <person name="Wang X."/>
            <person name="Wu Q."/>
            <person name="Li C."/>
            <person name="Ren X."/>
            <person name="Wang J."/>
            <person name="Wang X."/>
            <person name="Li D."/>
            <person name="Liu D."/>
            <person name="Zhang X."/>
            <person name="Ji Z."/>
            <person name="Zhao W."/>
            <person name="Sun Y."/>
            <person name="Zhang Z."/>
            <person name="Bao J."/>
            <person name="Han Y."/>
            <person name="Dong L."/>
            <person name="Ji J."/>
            <person name="Chen P."/>
            <person name="Wu S."/>
            <person name="Liu J."/>
            <person name="Xiao Y."/>
            <person name="Bu D."/>
            <person name="Tan J."/>
            <person name="Yang L."/>
            <person name="Ye C."/>
            <person name="Zhang J."/>
            <person name="Xu J."/>
            <person name="Zhou Y."/>
            <person name="Yu Y."/>
            <person name="Zhang B."/>
            <person name="Zhuang S."/>
            <person name="Wei H."/>
            <person name="Liu B."/>
            <person name="Lei M."/>
            <person name="Yu H."/>
            <person name="Li Y."/>
            <person name="Xu H."/>
            <person name="Wei S."/>
            <person name="He X."/>
            <person name="Fang L."/>
            <person name="Zhang Z."/>
            <person name="Zhang Y."/>
            <person name="Huang X."/>
            <person name="Su Z."/>
            <person name="Tong W."/>
            <person name="Li J."/>
            <person name="Tong Z."/>
            <person name="Li S."/>
            <person name="Ye J."/>
            <person name="Wang L."/>
            <person name="Fang L."/>
            <person name="Lei T."/>
            <person name="Chen C."/>
            <person name="Chen H."/>
            <person name="Xu Z."/>
            <person name="Li H."/>
            <person name="Huang H."/>
            <person name="Zhang F."/>
            <person name="Xu H."/>
            <person name="Li N."/>
            <person name="Zhao C."/>
            <person name="Li S."/>
            <person name="Dong L."/>
            <person name="Huang Y."/>
            <person name="Li L."/>
            <person name="Xi Y."/>
            <person name="Qi Q."/>
            <person name="Li W."/>
            <person name="Zhang B."/>
            <person name="Hu W."/>
            <person name="Zhang Y."/>
            <person name="Tian X."/>
            <person name="Jiao Y."/>
            <person name="Liang X."/>
            <person name="Jin J."/>
            <person name="Gao L."/>
            <person name="Zheng W."/>
            <person name="Hao B."/>
            <person name="Liu S."/>
            <person name="Wang W."/>
            <person name="Yuan L."/>
            <person name="Cao M."/>
            <person name="McDermott J."/>
            <person name="Samudrala R."/>
            <person name="Wang J."/>
            <person name="Wong G.K."/>
            <person name="Yang H."/>
        </authorList>
    </citation>
    <scope>NUCLEOTIDE SEQUENCE [LARGE SCALE GENOMIC DNA]</scope>
</reference>
<feature type="repeat" description="PPR" evidence="3">
    <location>
        <begin position="613"/>
        <end position="647"/>
    </location>
</feature>
<feature type="repeat" description="PPR" evidence="3">
    <location>
        <begin position="84"/>
        <end position="118"/>
    </location>
</feature>
<dbReference type="GO" id="GO:0009451">
    <property type="term" value="P:RNA modification"/>
    <property type="evidence" value="ECO:0007669"/>
    <property type="project" value="InterPro"/>
</dbReference>
<dbReference type="FunFam" id="1.25.40.10:FF:001724">
    <property type="entry name" value="Tetratricopeptide repeat (TPR)-like superfamily protein"/>
    <property type="match status" value="1"/>
</dbReference>
<evidence type="ECO:0000256" key="4">
    <source>
        <dbReference type="SAM" id="MobiDB-lite"/>
    </source>
</evidence>
<feature type="repeat" description="PPR" evidence="3">
    <location>
        <begin position="714"/>
        <end position="748"/>
    </location>
</feature>
<feature type="repeat" description="PPR" evidence="3">
    <location>
        <begin position="411"/>
        <end position="445"/>
    </location>
</feature>
<feature type="repeat" description="PPR" evidence="3">
    <location>
        <begin position="512"/>
        <end position="546"/>
    </location>
</feature>
<dbReference type="InterPro" id="IPR046848">
    <property type="entry name" value="E_motif"/>
</dbReference>
<dbReference type="InterPro" id="IPR002885">
    <property type="entry name" value="PPR_rpt"/>
</dbReference>
<dbReference type="EMBL" id="CM000148">
    <property type="protein sequence ID" value="EEE52556.1"/>
    <property type="molecule type" value="Genomic_DNA"/>
</dbReference>
<feature type="repeat" description="PPR" evidence="3">
    <location>
        <begin position="307"/>
        <end position="341"/>
    </location>
</feature>
<dbReference type="Pfam" id="PF20431">
    <property type="entry name" value="E_motif"/>
    <property type="match status" value="1"/>
</dbReference>
<feature type="repeat" description="PPR" evidence="3">
    <location>
        <begin position="952"/>
        <end position="987"/>
    </location>
</feature>
<evidence type="ECO:0000259" key="5">
    <source>
        <dbReference type="Pfam" id="PF14432"/>
    </source>
</evidence>
<keyword evidence="1" id="KW-0677">Repeat</keyword>
<dbReference type="FunFam" id="1.25.40.10:FF:000381">
    <property type="entry name" value="Pentatricopeptide repeat-containing protein"/>
    <property type="match status" value="1"/>
</dbReference>
<dbReference type="Pfam" id="PF01535">
    <property type="entry name" value="PPR"/>
    <property type="match status" value="8"/>
</dbReference>
<dbReference type="Gene3D" id="1.25.40.10">
    <property type="entry name" value="Tetratricopeptide repeat domain"/>
    <property type="match status" value="8"/>
</dbReference>
<feature type="compositionally biased region" description="Low complexity" evidence="4">
    <location>
        <begin position="16"/>
        <end position="25"/>
    </location>
</feature>
<proteinExistence type="predicted"/>
<dbReference type="Pfam" id="PF14432">
    <property type="entry name" value="DYW_deaminase"/>
    <property type="match status" value="1"/>
</dbReference>
<evidence type="ECO:0000313" key="6">
    <source>
        <dbReference type="EMBL" id="EEE52556.1"/>
    </source>
</evidence>
<dbReference type="PANTHER" id="PTHR47926">
    <property type="entry name" value="PENTATRICOPEPTIDE REPEAT-CONTAINING PROTEIN"/>
    <property type="match status" value="1"/>
</dbReference>
<accession>B9G8U1</accession>
<feature type="region of interest" description="Disordered" evidence="4">
    <location>
        <begin position="178"/>
        <end position="208"/>
    </location>
</feature>
<dbReference type="PROSITE" id="PS51375">
    <property type="entry name" value="PPR"/>
    <property type="match status" value="10"/>
</dbReference>
<feature type="repeat" description="PPR" evidence="3">
    <location>
        <begin position="917"/>
        <end position="951"/>
    </location>
</feature>
<dbReference type="GO" id="GO:0003723">
    <property type="term" value="F:RNA binding"/>
    <property type="evidence" value="ECO:0007669"/>
    <property type="project" value="InterPro"/>
</dbReference>
<gene>
    <name evidence="6" type="ORF">OsJ_34807</name>
</gene>
<feature type="compositionally biased region" description="Low complexity" evidence="4">
    <location>
        <begin position="239"/>
        <end position="248"/>
    </location>
</feature>
<dbReference type="FunFam" id="1.25.40.10:FF:000073">
    <property type="entry name" value="Pentatricopeptide repeat-containing protein chloroplastic"/>
    <property type="match status" value="1"/>
</dbReference>
<feature type="region of interest" description="Disordered" evidence="4">
    <location>
        <begin position="1"/>
        <end position="27"/>
    </location>
</feature>
<name>B9G8U1_ORYSJ</name>
<dbReference type="FunFam" id="1.25.40.10:FF:000689">
    <property type="entry name" value="Tetratricopeptide repeat (TPR)-like superfamily protein"/>
    <property type="match status" value="1"/>
</dbReference>
<evidence type="ECO:0000256" key="1">
    <source>
        <dbReference type="ARBA" id="ARBA00022737"/>
    </source>
</evidence>
<dbReference type="InterPro" id="IPR011990">
    <property type="entry name" value="TPR-like_helical_dom_sf"/>
</dbReference>
<dbReference type="Pfam" id="PF13041">
    <property type="entry name" value="PPR_2"/>
    <property type="match status" value="4"/>
</dbReference>
<dbReference type="PANTHER" id="PTHR47926:SF506">
    <property type="entry name" value="TETRATRICOPEPTIDE REPEAT-LIKE SUPERFAMILY PROTEIN ISOFORM 1"/>
    <property type="match status" value="1"/>
</dbReference>